<sequence length="320" mass="35339">MFDVVQFEQLPLLHSNAMWQTSNLEFLVLGADRSKENLMATPISPKGERLAVTENGESVRERPAATEDGGVKEKEQSNITKVNKRLTAMESNELMPPAKEGGENVVKEKEGSGIVKAIRTKRRQKRIKSSSESADKTASVAPTAIEPADNIFTSILIEKQSGPKLADSSAEQLAVRKKAKKRRKMEAVSDQEQSAERLIKKKTAEEGMAVAAHSNSEYETSLAAAECAQQEGRDIGAPWQRLDEMDEQFAASQNKMGDGTSEFCTVCGSIDKRTQTATIDFEKMPFSKAEDSVHNGLDAFQWLIRPFSIKSFFEYALVLS</sequence>
<feature type="compositionally biased region" description="Basic residues" evidence="1">
    <location>
        <begin position="175"/>
        <end position="184"/>
    </location>
</feature>
<feature type="region of interest" description="Disordered" evidence="1">
    <location>
        <begin position="161"/>
        <end position="194"/>
    </location>
</feature>
<name>A0A183EP57_9BILA</name>
<proteinExistence type="predicted"/>
<evidence type="ECO:0000313" key="4">
    <source>
        <dbReference type="WBParaSite" id="GPUH_0002277501-mRNA-1"/>
    </source>
</evidence>
<evidence type="ECO:0000256" key="1">
    <source>
        <dbReference type="SAM" id="MobiDB-lite"/>
    </source>
</evidence>
<feature type="region of interest" description="Disordered" evidence="1">
    <location>
        <begin position="120"/>
        <end position="141"/>
    </location>
</feature>
<feature type="compositionally biased region" description="Basic and acidic residues" evidence="1">
    <location>
        <begin position="53"/>
        <end position="76"/>
    </location>
</feature>
<feature type="region of interest" description="Disordered" evidence="1">
    <location>
        <begin position="53"/>
        <end position="77"/>
    </location>
</feature>
<protein>
    <submittedName>
        <fullName evidence="4">General transcription factor 3C polypeptide 2</fullName>
    </submittedName>
</protein>
<dbReference type="EMBL" id="UYRT01095861">
    <property type="protein sequence ID" value="VDN40484.1"/>
    <property type="molecule type" value="Genomic_DNA"/>
</dbReference>
<evidence type="ECO:0000313" key="2">
    <source>
        <dbReference type="EMBL" id="VDN40484.1"/>
    </source>
</evidence>
<dbReference type="AlphaFoldDB" id="A0A183EP57"/>
<reference evidence="2 3" key="2">
    <citation type="submission" date="2018-11" db="EMBL/GenBank/DDBJ databases">
        <authorList>
            <consortium name="Pathogen Informatics"/>
        </authorList>
    </citation>
    <scope>NUCLEOTIDE SEQUENCE [LARGE SCALE GENOMIC DNA]</scope>
</reference>
<keyword evidence="3" id="KW-1185">Reference proteome</keyword>
<accession>A0A183EP57</accession>
<gene>
    <name evidence="2" type="ORF">GPUH_LOCUS22747</name>
</gene>
<dbReference type="WBParaSite" id="GPUH_0002277501-mRNA-1">
    <property type="protein sequence ID" value="GPUH_0002277501-mRNA-1"/>
    <property type="gene ID" value="GPUH_0002277501"/>
</dbReference>
<reference evidence="4" key="1">
    <citation type="submission" date="2016-06" db="UniProtKB">
        <authorList>
            <consortium name="WormBaseParasite"/>
        </authorList>
    </citation>
    <scope>IDENTIFICATION</scope>
</reference>
<organism evidence="4">
    <name type="scientific">Gongylonema pulchrum</name>
    <dbReference type="NCBI Taxonomy" id="637853"/>
    <lineage>
        <taxon>Eukaryota</taxon>
        <taxon>Metazoa</taxon>
        <taxon>Ecdysozoa</taxon>
        <taxon>Nematoda</taxon>
        <taxon>Chromadorea</taxon>
        <taxon>Rhabditida</taxon>
        <taxon>Spirurina</taxon>
        <taxon>Spiruromorpha</taxon>
        <taxon>Spiruroidea</taxon>
        <taxon>Gongylonematidae</taxon>
        <taxon>Gongylonema</taxon>
    </lineage>
</organism>
<dbReference type="Proteomes" id="UP000271098">
    <property type="component" value="Unassembled WGS sequence"/>
</dbReference>
<evidence type="ECO:0000313" key="3">
    <source>
        <dbReference type="Proteomes" id="UP000271098"/>
    </source>
</evidence>